<evidence type="ECO:0000313" key="3">
    <source>
        <dbReference type="EMBL" id="PLX20031.1"/>
    </source>
</evidence>
<feature type="domain" description="Glycosyltransferase subfamily 4-like N-terminal" evidence="2">
    <location>
        <begin position="13"/>
        <end position="164"/>
    </location>
</feature>
<feature type="domain" description="Glycosyl transferase family 1" evidence="1">
    <location>
        <begin position="176"/>
        <end position="279"/>
    </location>
</feature>
<dbReference type="PANTHER" id="PTHR12526">
    <property type="entry name" value="GLYCOSYLTRANSFERASE"/>
    <property type="match status" value="1"/>
</dbReference>
<reference evidence="3 4" key="1">
    <citation type="submission" date="2017-11" db="EMBL/GenBank/DDBJ databases">
        <title>Genome-resolved metagenomics identifies genetic mobility, metabolic interactions, and unexpected diversity in perchlorate-reducing communities.</title>
        <authorList>
            <person name="Barnum T.P."/>
            <person name="Figueroa I.A."/>
            <person name="Carlstrom C.I."/>
            <person name="Lucas L.N."/>
            <person name="Engelbrektson A.L."/>
            <person name="Coates J.D."/>
        </authorList>
    </citation>
    <scope>NUCLEOTIDE SEQUENCE [LARGE SCALE GENOMIC DNA]</scope>
    <source>
        <strain evidence="3">BM706</strain>
    </source>
</reference>
<protein>
    <recommendedName>
        <fullName evidence="5">Glycosyltransferase subfamily 4-like N-terminal domain-containing protein</fullName>
    </recommendedName>
</protein>
<evidence type="ECO:0000259" key="2">
    <source>
        <dbReference type="Pfam" id="PF13439"/>
    </source>
</evidence>
<dbReference type="CDD" id="cd03801">
    <property type="entry name" value="GT4_PimA-like"/>
    <property type="match status" value="1"/>
</dbReference>
<dbReference type="Pfam" id="PF13439">
    <property type="entry name" value="Glyco_transf_4"/>
    <property type="match status" value="1"/>
</dbReference>
<comment type="caution">
    <text evidence="3">The sequence shown here is derived from an EMBL/GenBank/DDBJ whole genome shotgun (WGS) entry which is preliminary data.</text>
</comment>
<dbReference type="GO" id="GO:0016757">
    <property type="term" value="F:glycosyltransferase activity"/>
    <property type="evidence" value="ECO:0007669"/>
    <property type="project" value="InterPro"/>
</dbReference>
<dbReference type="InterPro" id="IPR028098">
    <property type="entry name" value="Glyco_trans_4-like_N"/>
</dbReference>
<evidence type="ECO:0000313" key="4">
    <source>
        <dbReference type="Proteomes" id="UP000234857"/>
    </source>
</evidence>
<gene>
    <name evidence="3" type="ORF">C0601_00295</name>
</gene>
<evidence type="ECO:0008006" key="5">
    <source>
        <dbReference type="Google" id="ProtNLM"/>
    </source>
</evidence>
<proteinExistence type="predicted"/>
<name>A0A2N5ZN38_MUIH1</name>
<dbReference type="EMBL" id="PKTG01000010">
    <property type="protein sequence ID" value="PLX20031.1"/>
    <property type="molecule type" value="Genomic_DNA"/>
</dbReference>
<dbReference type="PANTHER" id="PTHR12526:SF630">
    <property type="entry name" value="GLYCOSYLTRANSFERASE"/>
    <property type="match status" value="1"/>
</dbReference>
<dbReference type="Pfam" id="PF00534">
    <property type="entry name" value="Glycos_transf_1"/>
    <property type="match status" value="1"/>
</dbReference>
<dbReference type="Gene3D" id="3.40.50.2000">
    <property type="entry name" value="Glycogen Phosphorylase B"/>
    <property type="match status" value="2"/>
</dbReference>
<dbReference type="InterPro" id="IPR001296">
    <property type="entry name" value="Glyco_trans_1"/>
</dbReference>
<organism evidence="3 4">
    <name type="scientific">Muiribacterium halophilum</name>
    <dbReference type="NCBI Taxonomy" id="2053465"/>
    <lineage>
        <taxon>Bacteria</taxon>
        <taxon>Candidatus Muiribacteriota</taxon>
        <taxon>Candidatus Muiribacteriia</taxon>
        <taxon>Candidatus Muiribacteriales</taxon>
        <taxon>Candidatus Muiribacteriaceae</taxon>
        <taxon>Candidatus Muiribacterium</taxon>
    </lineage>
</organism>
<dbReference type="AlphaFoldDB" id="A0A2N5ZN38"/>
<dbReference type="SUPFAM" id="SSF53756">
    <property type="entry name" value="UDP-Glycosyltransferase/glycogen phosphorylase"/>
    <property type="match status" value="1"/>
</dbReference>
<dbReference type="Proteomes" id="UP000234857">
    <property type="component" value="Unassembled WGS sequence"/>
</dbReference>
<sequence>MIRLLYVLNDLKIGGAETQVVKLLNRLSEKGYVITLALLWKRGKLLERLDDRIRVIDLGMDKGKLNCYRRLNKLFNRFKPDVVNARLFYASLITKLALRRKNIPIIMTHGSLDRWRNDLINTVDSFLSKEVDLFIANSPAVALMLNKKLNIKKEKIIIIPNGIEGSDFPENEFNGGVFGFLGRDSQAKGLDRFVEFIKKEDIKYKMYVAGEEIIPKGVERSNIVFNSNDINRFFKDIDILVVPSRWEGMPNVILEAGVFGKTVFASSGLGIEEIFENNIEYFSDIDGLQTLANKYKDNPFLVMKKGQDLWEKVNNDFSIEKMVEKYDRIYREAVSKSYDFSDK</sequence>
<evidence type="ECO:0000259" key="1">
    <source>
        <dbReference type="Pfam" id="PF00534"/>
    </source>
</evidence>
<accession>A0A2N5ZN38</accession>